<dbReference type="AlphaFoldDB" id="U6JSP5"/>
<proteinExistence type="predicted"/>
<evidence type="ECO:0000313" key="2">
    <source>
        <dbReference type="Proteomes" id="UP000030744"/>
    </source>
</evidence>
<dbReference type="GeneID" id="25377733"/>
<reference evidence="1" key="2">
    <citation type="submission" date="2013-10" db="EMBL/GenBank/DDBJ databases">
        <authorList>
            <person name="Aslett M."/>
        </authorList>
    </citation>
    <scope>NUCLEOTIDE SEQUENCE [LARGE SCALE GENOMIC DNA]</scope>
    <source>
        <strain evidence="1">Houghton</strain>
    </source>
</reference>
<sequence>MGSGESYVEVRRLVGMGAVPDCGTAARQWVCTHYGDEQDKDGAGVEELQRGLWFRYLSWWFRYLDLSCVGKAEDGGKRGWWLCRKKFVKRLLCLDSWTGGVVAGGWYGEDVVMVGILQRR</sequence>
<dbReference type="Proteomes" id="UP000030744">
    <property type="component" value="Unassembled WGS sequence"/>
</dbReference>
<reference evidence="1" key="1">
    <citation type="submission" date="2013-10" db="EMBL/GenBank/DDBJ databases">
        <title>Genomic analysis of the causative agents of coccidiosis in chickens.</title>
        <authorList>
            <person name="Reid A.J."/>
            <person name="Blake D."/>
            <person name="Billington K."/>
            <person name="Browne H."/>
            <person name="Dunn M."/>
            <person name="Hung S."/>
            <person name="Kawahara F."/>
            <person name="Miranda-Saavedra D."/>
            <person name="Mourier T."/>
            <person name="Nagra H."/>
            <person name="Otto T.D."/>
            <person name="Rawlings N."/>
            <person name="Sanchez A."/>
            <person name="Sanders M."/>
            <person name="Subramaniam C."/>
            <person name="Tay Y."/>
            <person name="Dear P."/>
            <person name="Doerig C."/>
            <person name="Gruber A."/>
            <person name="Parkinson J."/>
            <person name="Shirley M."/>
            <person name="Wan K.L."/>
            <person name="Berriman M."/>
            <person name="Tomley F."/>
            <person name="Pain A."/>
        </authorList>
    </citation>
    <scope>NUCLEOTIDE SEQUENCE [LARGE SCALE GENOMIC DNA]</scope>
    <source>
        <strain evidence="1">Houghton</strain>
    </source>
</reference>
<dbReference type="EMBL" id="HG678849">
    <property type="protein sequence ID" value="CDJ27082.1"/>
    <property type="molecule type" value="Genomic_DNA"/>
</dbReference>
<gene>
    <name evidence="1" type="ORF">EMH_0028830</name>
</gene>
<accession>U6JSP5</accession>
<organism evidence="1 2">
    <name type="scientific">Eimeria mitis</name>
    <dbReference type="NCBI Taxonomy" id="44415"/>
    <lineage>
        <taxon>Eukaryota</taxon>
        <taxon>Sar</taxon>
        <taxon>Alveolata</taxon>
        <taxon>Apicomplexa</taxon>
        <taxon>Conoidasida</taxon>
        <taxon>Coccidia</taxon>
        <taxon>Eucoccidiorida</taxon>
        <taxon>Eimeriorina</taxon>
        <taxon>Eimeriidae</taxon>
        <taxon>Eimeria</taxon>
    </lineage>
</organism>
<dbReference type="RefSeq" id="XP_013349660.1">
    <property type="nucleotide sequence ID" value="XM_013494206.1"/>
</dbReference>
<keyword evidence="2" id="KW-1185">Reference proteome</keyword>
<evidence type="ECO:0000313" key="1">
    <source>
        <dbReference type="EMBL" id="CDJ27082.1"/>
    </source>
</evidence>
<protein>
    <submittedName>
        <fullName evidence="1">Uncharacterized protein</fullName>
    </submittedName>
</protein>
<dbReference type="VEuPathDB" id="ToxoDB:EMH_0028830"/>
<name>U6JSP5_9EIME</name>